<evidence type="ECO:0000313" key="4">
    <source>
        <dbReference type="Proteomes" id="UP000007969"/>
    </source>
</evidence>
<dbReference type="KEGG" id="ckr:CKR_3382"/>
<accession>B9DXJ0</accession>
<dbReference type="InterPro" id="IPR029063">
    <property type="entry name" value="SAM-dependent_MTases_sf"/>
</dbReference>
<feature type="domain" description="Methyltransferase type 11" evidence="2">
    <location>
        <begin position="53"/>
        <end position="152"/>
    </location>
</feature>
<organism evidence="3 4">
    <name type="scientific">Clostridium kluyveri (strain NBRC 12016)</name>
    <dbReference type="NCBI Taxonomy" id="583346"/>
    <lineage>
        <taxon>Bacteria</taxon>
        <taxon>Bacillati</taxon>
        <taxon>Bacillota</taxon>
        <taxon>Clostridia</taxon>
        <taxon>Eubacteriales</taxon>
        <taxon>Clostridiaceae</taxon>
        <taxon>Clostridium</taxon>
    </lineage>
</organism>
<dbReference type="CDD" id="cd02440">
    <property type="entry name" value="AdoMet_MTases"/>
    <property type="match status" value="1"/>
</dbReference>
<protein>
    <recommendedName>
        <fullName evidence="2">Methyltransferase type 11 domain-containing protein</fullName>
    </recommendedName>
</protein>
<dbReference type="AlphaFoldDB" id="B9DXJ0"/>
<proteinExistence type="predicted"/>
<dbReference type="GO" id="GO:0016126">
    <property type="term" value="P:sterol biosynthetic process"/>
    <property type="evidence" value="ECO:0007669"/>
    <property type="project" value="TreeGrafter"/>
</dbReference>
<dbReference type="Proteomes" id="UP000007969">
    <property type="component" value="Chromosome"/>
</dbReference>
<dbReference type="EMBL" id="AP009049">
    <property type="protein sequence ID" value="BAH08433.1"/>
    <property type="molecule type" value="Genomic_DNA"/>
</dbReference>
<name>B9DXJ0_CLOK1</name>
<dbReference type="Gene3D" id="3.40.50.150">
    <property type="entry name" value="Vaccinia Virus protein VP39"/>
    <property type="match status" value="1"/>
</dbReference>
<evidence type="ECO:0000256" key="1">
    <source>
        <dbReference type="ARBA" id="ARBA00022679"/>
    </source>
</evidence>
<dbReference type="HOGENOM" id="CLU_081534_1_1_9"/>
<dbReference type="InterPro" id="IPR050447">
    <property type="entry name" value="Erg6_SMT_methyltransf"/>
</dbReference>
<evidence type="ECO:0000313" key="3">
    <source>
        <dbReference type="EMBL" id="BAH08433.1"/>
    </source>
</evidence>
<dbReference type="PANTHER" id="PTHR44068:SF1">
    <property type="entry name" value="HYPOTHETICAL LOC100005854"/>
    <property type="match status" value="1"/>
</dbReference>
<reference evidence="4" key="1">
    <citation type="submission" date="2005-09" db="EMBL/GenBank/DDBJ databases">
        <title>Complete genome sequence of Clostridium kluyveri and comparative genomics of Clostridia species.</title>
        <authorList>
            <person name="Inui M."/>
            <person name="Nonaka H."/>
            <person name="Shinoda Y."/>
            <person name="Ikenaga Y."/>
            <person name="Abe M."/>
            <person name="Naito K."/>
            <person name="Vertes A.A."/>
            <person name="Yukawa H."/>
        </authorList>
    </citation>
    <scope>NUCLEOTIDE SEQUENCE [LARGE SCALE GENOMIC DNA]</scope>
    <source>
        <strain evidence="4">NBRC 12016</strain>
    </source>
</reference>
<dbReference type="SUPFAM" id="SSF53335">
    <property type="entry name" value="S-adenosyl-L-methionine-dependent methyltransferases"/>
    <property type="match status" value="1"/>
</dbReference>
<dbReference type="PANTHER" id="PTHR44068">
    <property type="entry name" value="ZGC:194242"/>
    <property type="match status" value="1"/>
</dbReference>
<dbReference type="InterPro" id="IPR013216">
    <property type="entry name" value="Methyltransf_11"/>
</dbReference>
<keyword evidence="1" id="KW-0808">Transferase</keyword>
<gene>
    <name evidence="3" type="ordered locus">CKR_3382</name>
</gene>
<dbReference type="Pfam" id="PF08241">
    <property type="entry name" value="Methyltransf_11"/>
    <property type="match status" value="1"/>
</dbReference>
<dbReference type="GO" id="GO:0003838">
    <property type="term" value="F:sterol 24-C-methyltransferase activity"/>
    <property type="evidence" value="ECO:0007669"/>
    <property type="project" value="TreeGrafter"/>
</dbReference>
<sequence length="209" mass="23690">MRNKIMFNKFFQNTRKPIGYGGSLMVNMMNIGHKSLSKWGHSHISPGLDANVLDIGCGGGANLLLFLKRCPKGKVCGIDYSPVSVKHSQKKNRRYIEEGRCEVKLGDVSKLPYGDNIFDFATAFETIYFWPNLEEAFKQVYRVLKSGGYFMICNEISDSENDQWSQRINGMHVYSADTLYPLLQRIGFVNLKKDIIKNGKGMCIIAQKS</sequence>
<evidence type="ECO:0000259" key="2">
    <source>
        <dbReference type="Pfam" id="PF08241"/>
    </source>
</evidence>